<evidence type="ECO:0000256" key="1">
    <source>
        <dbReference type="ARBA" id="ARBA00022801"/>
    </source>
</evidence>
<dbReference type="InterPro" id="IPR044925">
    <property type="entry name" value="His-Me_finger_sf"/>
</dbReference>
<dbReference type="InterPro" id="IPR017850">
    <property type="entry name" value="Alkaline_phosphatase_core_sf"/>
</dbReference>
<reference evidence="5 6" key="1">
    <citation type="submission" date="2022-12" db="EMBL/GenBank/DDBJ databases">
        <title>Chromosome-level genome of Tegillarca granosa.</title>
        <authorList>
            <person name="Kim J."/>
        </authorList>
    </citation>
    <scope>NUCLEOTIDE SEQUENCE [LARGE SCALE GENOMIC DNA]</scope>
    <source>
        <strain evidence="5">Teg-2019</strain>
        <tissue evidence="5">Adductor muscle</tissue>
    </source>
</reference>
<feature type="domain" description="DNA/RNA non-specific endonuclease/pyrophosphatase/phosphodiesterase" evidence="4">
    <location>
        <begin position="486"/>
        <end position="701"/>
    </location>
</feature>
<accession>A0ABQ9EL50</accession>
<dbReference type="SUPFAM" id="SSF53649">
    <property type="entry name" value="Alkaline phosphatase-like"/>
    <property type="match status" value="3"/>
</dbReference>
<evidence type="ECO:0000313" key="6">
    <source>
        <dbReference type="Proteomes" id="UP001217089"/>
    </source>
</evidence>
<dbReference type="Gene3D" id="3.40.720.10">
    <property type="entry name" value="Alkaline Phosphatase, subunit A"/>
    <property type="match status" value="3"/>
</dbReference>
<organism evidence="5 6">
    <name type="scientific">Tegillarca granosa</name>
    <name type="common">Malaysian cockle</name>
    <name type="synonym">Anadara granosa</name>
    <dbReference type="NCBI Taxonomy" id="220873"/>
    <lineage>
        <taxon>Eukaryota</taxon>
        <taxon>Metazoa</taxon>
        <taxon>Spiralia</taxon>
        <taxon>Lophotrochozoa</taxon>
        <taxon>Mollusca</taxon>
        <taxon>Bivalvia</taxon>
        <taxon>Autobranchia</taxon>
        <taxon>Pteriomorphia</taxon>
        <taxon>Arcoida</taxon>
        <taxon>Arcoidea</taxon>
        <taxon>Arcidae</taxon>
        <taxon>Tegillarca</taxon>
    </lineage>
</organism>
<dbReference type="Pfam" id="PF01223">
    <property type="entry name" value="Endonuclease_NS"/>
    <property type="match status" value="2"/>
</dbReference>
<dbReference type="EMBL" id="JARBDR010000813">
    <property type="protein sequence ID" value="KAJ8305988.1"/>
    <property type="molecule type" value="Genomic_DNA"/>
</dbReference>
<feature type="domain" description="DNA/RNA non-specific endonuclease/pyrophosphatase/phosphodiesterase" evidence="4">
    <location>
        <begin position="1204"/>
        <end position="1428"/>
    </location>
</feature>
<dbReference type="PANTHER" id="PTHR10151:SF114">
    <property type="entry name" value="ECTONUCLEOTIDE PYROPHOSPHATASE_PHOSPHODIESTERASE C27A7.3"/>
    <property type="match status" value="1"/>
</dbReference>
<name>A0ABQ9EL50_TEGGR</name>
<keyword evidence="6" id="KW-1185">Reference proteome</keyword>
<gene>
    <name evidence="5" type="ORF">KUTeg_016533</name>
</gene>
<dbReference type="InterPro" id="IPR001604">
    <property type="entry name" value="Endo_G_ENPP1-like_dom"/>
</dbReference>
<evidence type="ECO:0000259" key="3">
    <source>
        <dbReference type="SMART" id="SM00477"/>
    </source>
</evidence>
<dbReference type="Gene3D" id="3.40.570.10">
    <property type="entry name" value="Extracellular Endonuclease, subunit A"/>
    <property type="match status" value="3"/>
</dbReference>
<evidence type="ECO:0000259" key="4">
    <source>
        <dbReference type="SMART" id="SM00892"/>
    </source>
</evidence>
<dbReference type="Gene3D" id="3.30.1360.180">
    <property type="match status" value="2"/>
</dbReference>
<evidence type="ECO:0008006" key="7">
    <source>
        <dbReference type="Google" id="ProtNLM"/>
    </source>
</evidence>
<comment type="caution">
    <text evidence="5">The sequence shown here is derived from an EMBL/GenBank/DDBJ whole genome shotgun (WGS) entry which is preliminary data.</text>
</comment>
<keyword evidence="2" id="KW-0325">Glycoprotein</keyword>
<dbReference type="Proteomes" id="UP001217089">
    <property type="component" value="Unassembled WGS sequence"/>
</dbReference>
<sequence>MLTTTDTGRDWIQEPCIPPVGTQNICPWDTKSNPLLVVSLDGFRAEYLTRNLTPTLQRLSSCGIHTPYMRSVYPTLTFPNHYTIVTGLYPESHGIVDNNMYDWRINETFSLSGNVKYQPEWWGGEPLWITAKKQGKKSASFFWVGSDVNISGIQPDIWKQYDGSIAYETRVDTVLEWLSYPKNSRPDFILLYFDEPDHIGHGHGPDSREVNDELVHMDKVINRLMNGLYRRQIHNCVNLIILADHGMERTPCDNRIFINDKIKINNHLIFDGTIGRIYKDYYIKNKVVKKNATVTPVQDLLTSLECKSGQLHATSRQDVPIRHHYMNNNRIGDVVIDVQAKYLVAKDKHRYCLDGNHGYDNLYKSMQALFIAHGPSFKQNYTREPFENIELYNLMSDLVGIKPAPNNGTYGSLHDILRSPPTTNHKNNTPLGTCSAENGPPSIPSGVNNCLCVNKTFVNPPANTQDHQLPFGTVVSENDHEICMISTSSYSSGYSNRLHMPLWTSFNLKLKQKVYTNNPNPCLVLDPRVNYVTCDEYSNNETSMIHTFLYRPEFHDSSEGLTSNLVPMLAGFKNGIWNYMLKVLQDYAIQSDVDVTIGTAFDYNHDGLWEDLINETKFVDSSNTVPIPTHYYIIIIRCQDQTISMEECPFSQLDILSLILPHKEKVPDCRPEEEYLLNNVARVRDIELLTGLRFLTKFSDDVSAKLRTFLPTSLWKTKTMSLTWRDLPCKDQQPKNNTCPGKIPLLLISLDGFRAEYLNRHITPVIQKMRDCGVHTPYMRSAFPTVTFPNHYTIVTGLYPESHGIISNNMYDPDIGEVFTLSSKTKGDPRWWGGEPMWITAKKQNKKTATFFWPGSDVNISGIYPDIWKLYDGSVGYPKRVDTVLEWLTLPEDRKPDFITLYFDQPDHAGHASGPDSENVNSQLQVVDGLIGQLMDSLYHKDLHNCVNIIVLADHGFDSVSCDQVVKLSPYIDVKKMMIFGGTFGRIERDYIKQSKYKVLNNTNVQPVEEIVDNLMCKNDAMKVFTKETLPRRHHYLNNKRIGDILLDLRREWLVTDANSFYCYGGNHGWDNIYKTMHALFLAHGPGFKQQIQIEPFENIELYNLMAEILGITPAPNNGTMGSLHHILSNPKPLNQSSQPHLVNTSCTPTDSASRQEVLQTVCGCGTMNVTLDNLTSVSDNNKAVPFGIPSSVSIDQNRICLLSYPRISTLYDKTISDPLAVMFTLSQQNIPPRKITDNSTNNPCIMKDPGIDNVPTNCNDLYQLQDQNITIQPLYHTGLIKPTADRDVNFVSSLIPTYDEFSSGIWLFTWQLVQEYVNKYGSISIITGPIYDYNGDGLMDQNKKSFQHGNDTFAVPSHIYIIMIKCKTVGDMLPCNRNVDIQSFVLPHIPVIPNCMYKSDFLKDNIARVRDIEQLTGLQFFTTGQFTVAMAARLRTYLPVNVWSTELIMKWLDKPCPSQPASCPSNYRPLLLISLDGFRADYLVRNFTPYVRKLSQCGVHAPYMRSVYPTKTFPNHYTIVTGLYPESHGIIDNNMYDPNIGQKFSMSAKNASDTRWWGGEPIWNTAVQQNRTAATYFWPGSEYEISGIRPTYYKEYDGKIPFDARVDTILSWIDNEQPDFLTLYFSEPDHTGHNYGPDDVVKGLYHRNMDKCVDIIIVADHDYLTRYYDMYIYEGAFSRINNKYKYAKDGLAVVSNPESVSSIIANLTCKNPHFDVYRKSELPKRHHYANNKRIEDIIVDVETDWLVTFRSLSNYGKKYCKGGNHGYDNTYKTMEALFLAHGPSFKQNLIIDSFENIELYNLMCDILNITAAPNNGTDGTLDEILRSPNLIKVEKSQKYNTSTTFDKELFTAITTSDSCKGTCSFLSTQVMQDMIKHLQNYTNNNPESHKHVPFGIPSLISPDDAEVNLLYQPEFVTAYNTELQFPVWISDNVTKPGECILPDLRVNTRLDLVREEKCKTNFGLPNNTYSWNSLVYKGNHAVDPYSSLSSVFVPVLKSFKEGIWYEVQKLIFKWTKQFKYLNVSVERYLSNNEARVRDVEWLSGLQFYTSIDNKIAVKLRTYLPSGLWK</sequence>
<dbReference type="InterPro" id="IPR020821">
    <property type="entry name" value="ENPP1-3/EXOG-like_nuc-like"/>
</dbReference>
<protein>
    <recommendedName>
        <fullName evidence="7">Ectonucleotide pyrophosphatase/phosphodiesterase family member 3</fullName>
    </recommendedName>
</protein>
<dbReference type="InterPro" id="IPR044929">
    <property type="entry name" value="DNA/RNA_non-sp_Endonuclease_sf"/>
</dbReference>
<evidence type="ECO:0000313" key="5">
    <source>
        <dbReference type="EMBL" id="KAJ8305988.1"/>
    </source>
</evidence>
<dbReference type="SMART" id="SM00892">
    <property type="entry name" value="Endonuclease_NS"/>
    <property type="match status" value="2"/>
</dbReference>
<dbReference type="InterPro" id="IPR002591">
    <property type="entry name" value="Phosphodiest/P_Trfase"/>
</dbReference>
<evidence type="ECO:0000256" key="2">
    <source>
        <dbReference type="ARBA" id="ARBA00023180"/>
    </source>
</evidence>
<dbReference type="SUPFAM" id="SSF54060">
    <property type="entry name" value="His-Me finger endonucleases"/>
    <property type="match status" value="2"/>
</dbReference>
<proteinExistence type="predicted"/>
<keyword evidence="1" id="KW-0378">Hydrolase</keyword>
<dbReference type="PANTHER" id="PTHR10151">
    <property type="entry name" value="ECTONUCLEOTIDE PYROPHOSPHATASE/PHOSPHODIESTERASE"/>
    <property type="match status" value="1"/>
</dbReference>
<dbReference type="CDD" id="cd16018">
    <property type="entry name" value="Enpp"/>
    <property type="match status" value="3"/>
</dbReference>
<dbReference type="SMART" id="SM00477">
    <property type="entry name" value="NUC"/>
    <property type="match status" value="1"/>
</dbReference>
<dbReference type="Pfam" id="PF01663">
    <property type="entry name" value="Phosphodiest"/>
    <property type="match status" value="3"/>
</dbReference>
<feature type="domain" description="ENPP1-3/EXOG-like endonuclease/phosphodiesterase" evidence="3">
    <location>
        <begin position="487"/>
        <end position="701"/>
    </location>
</feature>